<protein>
    <submittedName>
        <fullName evidence="2">Uncharacterized protein</fullName>
    </submittedName>
</protein>
<keyword evidence="3" id="KW-1185">Reference proteome</keyword>
<evidence type="ECO:0000313" key="2">
    <source>
        <dbReference type="EMBL" id="REE24712.1"/>
    </source>
</evidence>
<organism evidence="2 3">
    <name type="scientific">Winogradskyella pacifica</name>
    <dbReference type="NCBI Taxonomy" id="664642"/>
    <lineage>
        <taxon>Bacteria</taxon>
        <taxon>Pseudomonadati</taxon>
        <taxon>Bacteroidota</taxon>
        <taxon>Flavobacteriia</taxon>
        <taxon>Flavobacteriales</taxon>
        <taxon>Flavobacteriaceae</taxon>
        <taxon>Winogradskyella</taxon>
    </lineage>
</organism>
<proteinExistence type="predicted"/>
<comment type="caution">
    <text evidence="2">The sequence shown here is derived from an EMBL/GenBank/DDBJ whole genome shotgun (WGS) entry which is preliminary data.</text>
</comment>
<dbReference type="EMBL" id="QREI01000003">
    <property type="protein sequence ID" value="REE24712.1"/>
    <property type="molecule type" value="Genomic_DNA"/>
</dbReference>
<dbReference type="Proteomes" id="UP000256919">
    <property type="component" value="Unassembled WGS sequence"/>
</dbReference>
<evidence type="ECO:0000313" key="3">
    <source>
        <dbReference type="Proteomes" id="UP000256919"/>
    </source>
</evidence>
<dbReference type="RefSeq" id="WP_115809005.1">
    <property type="nucleotide sequence ID" value="NZ_QREI01000003.1"/>
</dbReference>
<keyword evidence="1" id="KW-0175">Coiled coil</keyword>
<feature type="coiled-coil region" evidence="1">
    <location>
        <begin position="558"/>
        <end position="597"/>
    </location>
</feature>
<gene>
    <name evidence="2" type="ORF">DFQ09_10316</name>
</gene>
<dbReference type="OrthoDB" id="1434920at2"/>
<sequence length="872" mass="103462">MYKNIDVEYGFQVVLSTIPNQEDINFEDDIEKHFFESYKNKIGSKDDYLYSPLKFYMLGSYDVCYISLIDNFKFAHRLFEPKREEYEDDFVYNDHAFQSYSGFALNDKSHLEQMFTNKPDKYFTGIINLKLNNGLLIGNGLVYIEAITDLLKKIINIPFLIFQTFSWFEISLVLFVDYPEDLSKVISDLRSAEFKDLDTDKFDLSKSLYKDIFPNESNDKIGRTSVFSDTHTYFGLNEKLIKSDEKDKYFQDFKKLTQTGEITLKTEVEWHVKPGHVHGLENTLSSNNELKDLIGDTKKQFVLGKSDYLLKEKETNILSNIYLIRHIIKSEKYCDLFNDVRKIKSYVYLDSCFEQCDIEPKESKPLFWFDKLNKLCVTSAEFLEYDKYLKSLKISRQVRNKVLKIFSNYNNGIQNPILFPYFLDFTVFVENLKKLIKYEFDRSKKVFIEVRTLEKKLNENIKVFQEGYNVRFLNGYHFENISDFDLDFNNSIQQLLSSYGTFVYEYGKSFYKPDKSKNEVEYSPIIQLNDIDTISNDLSINYSVHHLTSPEFVFATILKELLNHLELYNEDLNKQVLNQYNNNLEKIKDKINESYLDDMFDSNLIEVNYFIIDSIRFGLTFNYDFDLFSHWFWSYNFQNSALFNTSGMINEYRLRMELFRIMLIKNYFGIKKKMKCPSPEIYSYWKMHYKKIDKISKAFLKNIDKDNGFLGFINGTFSKYFDNYTTNEIISNSKELGEAIAELEKIENRVSNLYKFDASKIGKFIFNQLKNKEFSNNLYFLDDLMWKLLNSHYESNDKSITTMKRDWCKGEVLPQYKKAQEDVLYSIDPTGGVYFSDTIKTKKYFKDNAECLLKIIDFSLKQKKQFISERVC</sequence>
<evidence type="ECO:0000256" key="1">
    <source>
        <dbReference type="SAM" id="Coils"/>
    </source>
</evidence>
<name>A0A3D9N1I3_9FLAO</name>
<dbReference type="AlphaFoldDB" id="A0A3D9N1I3"/>
<reference evidence="2 3" key="1">
    <citation type="submission" date="2018-07" db="EMBL/GenBank/DDBJ databases">
        <title>Genomic Encyclopedia of Type Strains, Phase III (KMG-III): the genomes of soil and plant-associated and newly described type strains.</title>
        <authorList>
            <person name="Whitman W."/>
        </authorList>
    </citation>
    <scope>NUCLEOTIDE SEQUENCE [LARGE SCALE GENOMIC DNA]</scope>
    <source>
        <strain evidence="2 3">CECT 7948</strain>
    </source>
</reference>
<accession>A0A3D9N1I3</accession>